<sequence>MGPVLRSEFLGLSGPRTLVIYSISRVGYRELVPIWHRFQYNRYLPGPKCNADFGASFRCLSQLKTEVFGSPTSSNFQSFLHWKGRFPSGPRMSRVRLPVDKLLSPRCPCYTCVRASVQVWEDLLERPLPGAG</sequence>
<accession>A0A9N7YGD6</accession>
<name>A0A9N7YGD6_PLEPL</name>
<organism evidence="1 2">
    <name type="scientific">Pleuronectes platessa</name>
    <name type="common">European plaice</name>
    <dbReference type="NCBI Taxonomy" id="8262"/>
    <lineage>
        <taxon>Eukaryota</taxon>
        <taxon>Metazoa</taxon>
        <taxon>Chordata</taxon>
        <taxon>Craniata</taxon>
        <taxon>Vertebrata</taxon>
        <taxon>Euteleostomi</taxon>
        <taxon>Actinopterygii</taxon>
        <taxon>Neopterygii</taxon>
        <taxon>Teleostei</taxon>
        <taxon>Neoteleostei</taxon>
        <taxon>Acanthomorphata</taxon>
        <taxon>Carangaria</taxon>
        <taxon>Pleuronectiformes</taxon>
        <taxon>Pleuronectoidei</taxon>
        <taxon>Pleuronectidae</taxon>
        <taxon>Pleuronectes</taxon>
    </lineage>
</organism>
<dbReference type="EMBL" id="CADEAL010001236">
    <property type="protein sequence ID" value="CAB1430515.1"/>
    <property type="molecule type" value="Genomic_DNA"/>
</dbReference>
<evidence type="ECO:0000313" key="1">
    <source>
        <dbReference type="EMBL" id="CAB1430515.1"/>
    </source>
</evidence>
<evidence type="ECO:0000313" key="2">
    <source>
        <dbReference type="Proteomes" id="UP001153269"/>
    </source>
</evidence>
<gene>
    <name evidence="1" type="ORF">PLEPLA_LOCUS18497</name>
</gene>
<keyword evidence="2" id="KW-1185">Reference proteome</keyword>
<dbReference type="Proteomes" id="UP001153269">
    <property type="component" value="Unassembled WGS sequence"/>
</dbReference>
<protein>
    <submittedName>
        <fullName evidence="1">Uncharacterized protein</fullName>
    </submittedName>
</protein>
<proteinExistence type="predicted"/>
<dbReference type="AlphaFoldDB" id="A0A9N7YGD6"/>
<reference evidence="1" key="1">
    <citation type="submission" date="2020-03" db="EMBL/GenBank/DDBJ databases">
        <authorList>
            <person name="Weist P."/>
        </authorList>
    </citation>
    <scope>NUCLEOTIDE SEQUENCE</scope>
</reference>
<comment type="caution">
    <text evidence="1">The sequence shown here is derived from an EMBL/GenBank/DDBJ whole genome shotgun (WGS) entry which is preliminary data.</text>
</comment>